<dbReference type="Gene3D" id="3.30.420.40">
    <property type="match status" value="1"/>
</dbReference>
<sequence>MRATDPESGTEYAMDLTRDDFDSLLRDKDVTRRVGRALRTALDKAAGSGYVADQIRHVFLVGGTSLIPAVQDVVYMQFPRDRVRIERPLEAVAAGAAGIAGGYELHDHIQHDYAIRHVNRDTGVYEFESLIPAGTPDPTPTPIGTITIRAVRDGQKNLGLAIYERAHATYRDASADLEVMFDANGGARAVTVTSQQQQERSSLWLNEDSPWSPATGAFRCPPCSHFVTLGDGVRDSTPAFFCRMRFTLS</sequence>
<dbReference type="SUPFAM" id="SSF53067">
    <property type="entry name" value="Actin-like ATPase domain"/>
    <property type="match status" value="1"/>
</dbReference>
<keyword evidence="5" id="KW-1185">Reference proteome</keyword>
<evidence type="ECO:0000256" key="3">
    <source>
        <dbReference type="ARBA" id="ARBA00023186"/>
    </source>
</evidence>
<evidence type="ECO:0000313" key="5">
    <source>
        <dbReference type="Proteomes" id="UP001500655"/>
    </source>
</evidence>
<evidence type="ECO:0000256" key="1">
    <source>
        <dbReference type="ARBA" id="ARBA00022741"/>
    </source>
</evidence>
<keyword evidence="1" id="KW-0547">Nucleotide-binding</keyword>
<protein>
    <recommendedName>
        <fullName evidence="6">Hsp70 family protein</fullName>
    </recommendedName>
</protein>
<keyword evidence="2" id="KW-0067">ATP-binding</keyword>
<organism evidence="4 5">
    <name type="scientific">Luedemannella helvata</name>
    <dbReference type="NCBI Taxonomy" id="349315"/>
    <lineage>
        <taxon>Bacteria</taxon>
        <taxon>Bacillati</taxon>
        <taxon>Actinomycetota</taxon>
        <taxon>Actinomycetes</taxon>
        <taxon>Micromonosporales</taxon>
        <taxon>Micromonosporaceae</taxon>
        <taxon>Luedemannella</taxon>
    </lineage>
</organism>
<comment type="caution">
    <text evidence="4">The sequence shown here is derived from an EMBL/GenBank/DDBJ whole genome shotgun (WGS) entry which is preliminary data.</text>
</comment>
<accession>A0ABP4XDI4</accession>
<dbReference type="Gene3D" id="3.90.640.10">
    <property type="entry name" value="Actin, Chain A, domain 4"/>
    <property type="match status" value="1"/>
</dbReference>
<name>A0ABP4XDI4_9ACTN</name>
<dbReference type="InterPro" id="IPR013126">
    <property type="entry name" value="Hsp_70_fam"/>
</dbReference>
<evidence type="ECO:0008006" key="6">
    <source>
        <dbReference type="Google" id="ProtNLM"/>
    </source>
</evidence>
<reference evidence="5" key="1">
    <citation type="journal article" date="2019" name="Int. J. Syst. Evol. Microbiol.">
        <title>The Global Catalogue of Microorganisms (GCM) 10K type strain sequencing project: providing services to taxonomists for standard genome sequencing and annotation.</title>
        <authorList>
            <consortium name="The Broad Institute Genomics Platform"/>
            <consortium name="The Broad Institute Genome Sequencing Center for Infectious Disease"/>
            <person name="Wu L."/>
            <person name="Ma J."/>
        </authorList>
    </citation>
    <scope>NUCLEOTIDE SEQUENCE [LARGE SCALE GENOMIC DNA]</scope>
    <source>
        <strain evidence="5">JCM 13249</strain>
    </source>
</reference>
<dbReference type="EMBL" id="BAAALS010000063">
    <property type="protein sequence ID" value="GAA1778521.1"/>
    <property type="molecule type" value="Genomic_DNA"/>
</dbReference>
<dbReference type="Proteomes" id="UP001500655">
    <property type="component" value="Unassembled WGS sequence"/>
</dbReference>
<dbReference type="InterPro" id="IPR043129">
    <property type="entry name" value="ATPase_NBD"/>
</dbReference>
<dbReference type="RefSeq" id="WP_344088863.1">
    <property type="nucleotide sequence ID" value="NZ_BAAALS010000063.1"/>
</dbReference>
<gene>
    <name evidence="4" type="ORF">GCM10009681_56730</name>
</gene>
<evidence type="ECO:0000313" key="4">
    <source>
        <dbReference type="EMBL" id="GAA1778521.1"/>
    </source>
</evidence>
<proteinExistence type="predicted"/>
<keyword evidence="3" id="KW-0143">Chaperone</keyword>
<dbReference type="Pfam" id="PF00012">
    <property type="entry name" value="HSP70"/>
    <property type="match status" value="1"/>
</dbReference>
<evidence type="ECO:0000256" key="2">
    <source>
        <dbReference type="ARBA" id="ARBA00022840"/>
    </source>
</evidence>